<dbReference type="Proteomes" id="UP000308196">
    <property type="component" value="Chromosome"/>
</dbReference>
<accession>A0A4U9U5A8</accession>
<gene>
    <name evidence="1" type="ORF">NCTC11429_00112</name>
</gene>
<evidence type="ECO:0000313" key="1">
    <source>
        <dbReference type="EMBL" id="VTR28080.1"/>
    </source>
</evidence>
<dbReference type="KEGG" id="stha:NCTC11429_00112"/>
<name>A0A4U9U5A8_9SPHI</name>
<organism evidence="1 2">
    <name type="scientific">Sphingobacterium thalpophilum</name>
    <dbReference type="NCBI Taxonomy" id="259"/>
    <lineage>
        <taxon>Bacteria</taxon>
        <taxon>Pseudomonadati</taxon>
        <taxon>Bacteroidota</taxon>
        <taxon>Sphingobacteriia</taxon>
        <taxon>Sphingobacteriales</taxon>
        <taxon>Sphingobacteriaceae</taxon>
        <taxon>Sphingobacterium</taxon>
    </lineage>
</organism>
<dbReference type="AlphaFoldDB" id="A0A4U9U5A8"/>
<dbReference type="STRING" id="1123265.GCA_000686625_04875"/>
<proteinExistence type="predicted"/>
<dbReference type="EMBL" id="LR590484">
    <property type="protein sequence ID" value="VTR28080.1"/>
    <property type="molecule type" value="Genomic_DNA"/>
</dbReference>
<sequence length="44" mass="5035">MRNMKRRLSCTEIKLISYLVQDTPGGPFITASLEDLFIEEMDDG</sequence>
<reference evidence="1 2" key="1">
    <citation type="submission" date="2019-05" db="EMBL/GenBank/DDBJ databases">
        <authorList>
            <consortium name="Pathogen Informatics"/>
        </authorList>
    </citation>
    <scope>NUCLEOTIDE SEQUENCE [LARGE SCALE GENOMIC DNA]</scope>
    <source>
        <strain evidence="1 2">NCTC11429</strain>
    </source>
</reference>
<evidence type="ECO:0000313" key="2">
    <source>
        <dbReference type="Proteomes" id="UP000308196"/>
    </source>
</evidence>
<protein>
    <submittedName>
        <fullName evidence="1">Uncharacterized protein</fullName>
    </submittedName>
</protein>